<dbReference type="EMBL" id="AQQW01000010">
    <property type="protein sequence ID" value="ETW11804.1"/>
    <property type="molecule type" value="Genomic_DNA"/>
</dbReference>
<sequence length="199" mass="21391">MIGADAAPLADPAEAVRRRAMLEAPHIAALTRYARSLERPGVSVPDFDPCDGGVGARLLFVMEKPGPVVFGQGGAGFVTRDDPSPTQLAARRFLSEAGIDRRDTVIWNVVPWWNGTTRVTAAELRAGAAAFEGLLELLHALRVAVLVGRKAESVRPALEARGIPVLASARPSHQVRAAFPDRWAAIPRVWADAARYLTD</sequence>
<gene>
    <name evidence="2" type="ORF">ATO8_16193</name>
</gene>
<dbReference type="STRING" id="1379903.ATO8_16193"/>
<dbReference type="Proteomes" id="UP000019063">
    <property type="component" value="Unassembled WGS sequence"/>
</dbReference>
<dbReference type="InterPro" id="IPR036895">
    <property type="entry name" value="Uracil-DNA_glycosylase-like_sf"/>
</dbReference>
<dbReference type="Pfam" id="PF03167">
    <property type="entry name" value="UDG"/>
    <property type="match status" value="1"/>
</dbReference>
<accession>W4HGH8</accession>
<protein>
    <submittedName>
        <fullName evidence="2">Uracil-DNA glycosylase-like protein</fullName>
    </submittedName>
</protein>
<reference evidence="2 3" key="1">
    <citation type="journal article" date="2014" name="Antonie Van Leeuwenhoek">
        <title>Roseivivax atlanticus sp. nov., isolated from surface seawater of the Atlantic Ocean.</title>
        <authorList>
            <person name="Li G."/>
            <person name="Lai Q."/>
            <person name="Liu X."/>
            <person name="Sun F."/>
            <person name="Shao Z."/>
        </authorList>
    </citation>
    <scope>NUCLEOTIDE SEQUENCE [LARGE SCALE GENOMIC DNA]</scope>
    <source>
        <strain evidence="2 3">22II-s10s</strain>
    </source>
</reference>
<keyword evidence="3" id="KW-1185">Reference proteome</keyword>
<evidence type="ECO:0000313" key="3">
    <source>
        <dbReference type="Proteomes" id="UP000019063"/>
    </source>
</evidence>
<proteinExistence type="predicted"/>
<feature type="domain" description="Uracil-DNA glycosylase-like" evidence="1">
    <location>
        <begin position="55"/>
        <end position="192"/>
    </location>
</feature>
<evidence type="ECO:0000259" key="1">
    <source>
        <dbReference type="Pfam" id="PF03167"/>
    </source>
</evidence>
<evidence type="ECO:0000313" key="2">
    <source>
        <dbReference type="EMBL" id="ETW11804.1"/>
    </source>
</evidence>
<dbReference type="InterPro" id="IPR005122">
    <property type="entry name" value="Uracil-DNA_glycosylase-like"/>
</dbReference>
<dbReference type="eggNOG" id="COG1573">
    <property type="taxonomic scope" value="Bacteria"/>
</dbReference>
<comment type="caution">
    <text evidence="2">The sequence shown here is derived from an EMBL/GenBank/DDBJ whole genome shotgun (WGS) entry which is preliminary data.</text>
</comment>
<name>W4HGH8_9RHOB</name>
<organism evidence="2 3">
    <name type="scientific">Roseivivax marinus</name>
    <dbReference type="NCBI Taxonomy" id="1379903"/>
    <lineage>
        <taxon>Bacteria</taxon>
        <taxon>Pseudomonadati</taxon>
        <taxon>Pseudomonadota</taxon>
        <taxon>Alphaproteobacteria</taxon>
        <taxon>Rhodobacterales</taxon>
        <taxon>Roseobacteraceae</taxon>
        <taxon>Roseivivax</taxon>
    </lineage>
</organism>
<dbReference type="AlphaFoldDB" id="W4HGH8"/>
<dbReference type="SUPFAM" id="SSF52141">
    <property type="entry name" value="Uracil-DNA glycosylase-like"/>
    <property type="match status" value="1"/>
</dbReference>
<dbReference type="CDD" id="cd10035">
    <property type="entry name" value="UDG_like"/>
    <property type="match status" value="1"/>
</dbReference>
<dbReference type="RefSeq" id="WP_051487827.1">
    <property type="nucleotide sequence ID" value="NZ_AQQW01000010.1"/>
</dbReference>
<dbReference type="Gene3D" id="3.40.470.10">
    <property type="entry name" value="Uracil-DNA glycosylase-like domain"/>
    <property type="match status" value="1"/>
</dbReference>